<sequence length="72" mass="7822">MASLPISWSSSRRSSTTPNSSEVVEGLLELDHEMGREAISGVRYFASDGREGGFSGAQVNEEAFYGQFFGKL</sequence>
<dbReference type="Proteomes" id="UP000298416">
    <property type="component" value="Unassembled WGS sequence"/>
</dbReference>
<proteinExistence type="predicted"/>
<evidence type="ECO:0000313" key="2">
    <source>
        <dbReference type="EMBL" id="KAG6395619.1"/>
    </source>
</evidence>
<protein>
    <submittedName>
        <fullName evidence="2">Uncharacterized protein</fullName>
    </submittedName>
</protein>
<accession>A0A8X8WKC6</accession>
<evidence type="ECO:0000256" key="1">
    <source>
        <dbReference type="SAM" id="MobiDB-lite"/>
    </source>
</evidence>
<keyword evidence="3" id="KW-1185">Reference proteome</keyword>
<feature type="region of interest" description="Disordered" evidence="1">
    <location>
        <begin position="1"/>
        <end position="23"/>
    </location>
</feature>
<reference evidence="2" key="1">
    <citation type="submission" date="2018-01" db="EMBL/GenBank/DDBJ databases">
        <authorList>
            <person name="Mao J.F."/>
        </authorList>
    </citation>
    <scope>NUCLEOTIDE SEQUENCE</scope>
    <source>
        <strain evidence="2">Huo1</strain>
        <tissue evidence="2">Leaf</tissue>
    </source>
</reference>
<comment type="caution">
    <text evidence="2">The sequence shown here is derived from an EMBL/GenBank/DDBJ whole genome shotgun (WGS) entry which is preliminary data.</text>
</comment>
<feature type="compositionally biased region" description="Low complexity" evidence="1">
    <location>
        <begin position="1"/>
        <end position="21"/>
    </location>
</feature>
<dbReference type="AlphaFoldDB" id="A0A8X8WKC6"/>
<organism evidence="2">
    <name type="scientific">Salvia splendens</name>
    <name type="common">Scarlet sage</name>
    <dbReference type="NCBI Taxonomy" id="180675"/>
    <lineage>
        <taxon>Eukaryota</taxon>
        <taxon>Viridiplantae</taxon>
        <taxon>Streptophyta</taxon>
        <taxon>Embryophyta</taxon>
        <taxon>Tracheophyta</taxon>
        <taxon>Spermatophyta</taxon>
        <taxon>Magnoliopsida</taxon>
        <taxon>eudicotyledons</taxon>
        <taxon>Gunneridae</taxon>
        <taxon>Pentapetalae</taxon>
        <taxon>asterids</taxon>
        <taxon>lamiids</taxon>
        <taxon>Lamiales</taxon>
        <taxon>Lamiaceae</taxon>
        <taxon>Nepetoideae</taxon>
        <taxon>Mentheae</taxon>
        <taxon>Salviinae</taxon>
        <taxon>Salvia</taxon>
        <taxon>Salvia subgen. Calosphace</taxon>
        <taxon>core Calosphace</taxon>
    </lineage>
</organism>
<evidence type="ECO:0000313" key="3">
    <source>
        <dbReference type="Proteomes" id="UP000298416"/>
    </source>
</evidence>
<name>A0A8X8WKC6_SALSN</name>
<gene>
    <name evidence="2" type="ORF">SASPL_141742</name>
</gene>
<dbReference type="EMBL" id="PNBA02000016">
    <property type="protein sequence ID" value="KAG6395619.1"/>
    <property type="molecule type" value="Genomic_DNA"/>
</dbReference>
<reference evidence="2" key="2">
    <citation type="submission" date="2020-08" db="EMBL/GenBank/DDBJ databases">
        <title>Plant Genome Project.</title>
        <authorList>
            <person name="Zhang R.-G."/>
        </authorList>
    </citation>
    <scope>NUCLEOTIDE SEQUENCE</scope>
    <source>
        <strain evidence="2">Huo1</strain>
        <tissue evidence="2">Leaf</tissue>
    </source>
</reference>